<protein>
    <submittedName>
        <fullName evidence="1">Uncharacterized protein</fullName>
    </submittedName>
</protein>
<evidence type="ECO:0000313" key="2">
    <source>
        <dbReference type="Proteomes" id="UP001172159"/>
    </source>
</evidence>
<name>A0AA40K3M1_9PEZI</name>
<dbReference type="AlphaFoldDB" id="A0AA40K3M1"/>
<comment type="caution">
    <text evidence="1">The sequence shown here is derived from an EMBL/GenBank/DDBJ whole genome shotgun (WGS) entry which is preliminary data.</text>
</comment>
<proteinExistence type="predicted"/>
<dbReference type="EMBL" id="JAUKTV010000002">
    <property type="protein sequence ID" value="KAK0744452.1"/>
    <property type="molecule type" value="Genomic_DNA"/>
</dbReference>
<gene>
    <name evidence="1" type="ORF">B0T21DRAFT_281647</name>
</gene>
<dbReference type="Proteomes" id="UP001172159">
    <property type="component" value="Unassembled WGS sequence"/>
</dbReference>
<organism evidence="1 2">
    <name type="scientific">Apiosordaria backusii</name>
    <dbReference type="NCBI Taxonomy" id="314023"/>
    <lineage>
        <taxon>Eukaryota</taxon>
        <taxon>Fungi</taxon>
        <taxon>Dikarya</taxon>
        <taxon>Ascomycota</taxon>
        <taxon>Pezizomycotina</taxon>
        <taxon>Sordariomycetes</taxon>
        <taxon>Sordariomycetidae</taxon>
        <taxon>Sordariales</taxon>
        <taxon>Lasiosphaeriaceae</taxon>
        <taxon>Apiosordaria</taxon>
    </lineage>
</organism>
<accession>A0AA40K3M1</accession>
<sequence length="76" mass="8133">MLPPLYSPLLSDREFGLGLGPLGSQGEGIRTLPLPGVRCQTCAENGNEVWVIPGRQCGYCRTPAPNEDSGDGEHDH</sequence>
<evidence type="ECO:0000313" key="1">
    <source>
        <dbReference type="EMBL" id="KAK0744452.1"/>
    </source>
</evidence>
<keyword evidence="2" id="KW-1185">Reference proteome</keyword>
<reference evidence="1" key="1">
    <citation type="submission" date="2023-06" db="EMBL/GenBank/DDBJ databases">
        <title>Genome-scale phylogeny and comparative genomics of the fungal order Sordariales.</title>
        <authorList>
            <consortium name="Lawrence Berkeley National Laboratory"/>
            <person name="Hensen N."/>
            <person name="Bonometti L."/>
            <person name="Westerberg I."/>
            <person name="Brannstrom I.O."/>
            <person name="Guillou S."/>
            <person name="Cros-Aarteil S."/>
            <person name="Calhoun S."/>
            <person name="Haridas S."/>
            <person name="Kuo A."/>
            <person name="Mondo S."/>
            <person name="Pangilinan J."/>
            <person name="Riley R."/>
            <person name="Labutti K."/>
            <person name="Andreopoulos B."/>
            <person name="Lipzen A."/>
            <person name="Chen C."/>
            <person name="Yanf M."/>
            <person name="Daum C."/>
            <person name="Ng V."/>
            <person name="Clum A."/>
            <person name="Steindorff A."/>
            <person name="Ohm R."/>
            <person name="Martin F."/>
            <person name="Silar P."/>
            <person name="Natvig D."/>
            <person name="Lalanne C."/>
            <person name="Gautier V."/>
            <person name="Ament-Velasquez S.L."/>
            <person name="Kruys A."/>
            <person name="Hutchinson M.I."/>
            <person name="Powell A.J."/>
            <person name="Barry K."/>
            <person name="Miller A.N."/>
            <person name="Grigoriev I.V."/>
            <person name="Debuchy R."/>
            <person name="Gladieux P."/>
            <person name="Thoren M.H."/>
            <person name="Johannesson H."/>
        </authorList>
    </citation>
    <scope>NUCLEOTIDE SEQUENCE</scope>
    <source>
        <strain evidence="1">CBS 540.89</strain>
    </source>
</reference>